<reference evidence="1" key="1">
    <citation type="journal article" date="2015" name="Nature">
        <title>Complex archaea that bridge the gap between prokaryotes and eukaryotes.</title>
        <authorList>
            <person name="Spang A."/>
            <person name="Saw J.H."/>
            <person name="Jorgensen S.L."/>
            <person name="Zaremba-Niedzwiedzka K."/>
            <person name="Martijn J."/>
            <person name="Lind A.E."/>
            <person name="van Eijk R."/>
            <person name="Schleper C."/>
            <person name="Guy L."/>
            <person name="Ettema T.J."/>
        </authorList>
    </citation>
    <scope>NUCLEOTIDE SEQUENCE</scope>
</reference>
<gene>
    <name evidence="1" type="ORF">LCGC14_0603790</name>
</gene>
<name>A0A0F9RTU5_9ZZZZ</name>
<dbReference type="AlphaFoldDB" id="A0A0F9RTU5"/>
<dbReference type="EMBL" id="LAZR01000977">
    <property type="protein sequence ID" value="KKN53307.1"/>
    <property type="molecule type" value="Genomic_DNA"/>
</dbReference>
<evidence type="ECO:0000313" key="1">
    <source>
        <dbReference type="EMBL" id="KKN53307.1"/>
    </source>
</evidence>
<sequence>MEDSFNKRPDHSIDEEIKKFKEFIMERRAKWTEEEKIELETDRFDTDEILQNSNVHFSEMPHHLIDDEFTDYYDRGYKIIGFDESPNT</sequence>
<organism evidence="1">
    <name type="scientific">marine sediment metagenome</name>
    <dbReference type="NCBI Taxonomy" id="412755"/>
    <lineage>
        <taxon>unclassified sequences</taxon>
        <taxon>metagenomes</taxon>
        <taxon>ecological metagenomes</taxon>
    </lineage>
</organism>
<comment type="caution">
    <text evidence="1">The sequence shown here is derived from an EMBL/GenBank/DDBJ whole genome shotgun (WGS) entry which is preliminary data.</text>
</comment>
<proteinExistence type="predicted"/>
<protein>
    <submittedName>
        <fullName evidence="1">Uncharacterized protein</fullName>
    </submittedName>
</protein>
<accession>A0A0F9RTU5</accession>